<feature type="compositionally biased region" description="Basic and acidic residues" evidence="1">
    <location>
        <begin position="103"/>
        <end position="112"/>
    </location>
</feature>
<accession>A0AAV7FBB3</accession>
<feature type="region of interest" description="Disordered" evidence="1">
    <location>
        <begin position="145"/>
        <end position="199"/>
    </location>
</feature>
<evidence type="ECO:0000313" key="2">
    <source>
        <dbReference type="EMBL" id="KAG9457346.1"/>
    </source>
</evidence>
<keyword evidence="3" id="KW-1185">Reference proteome</keyword>
<feature type="region of interest" description="Disordered" evidence="1">
    <location>
        <begin position="97"/>
        <end position="127"/>
    </location>
</feature>
<feature type="region of interest" description="Disordered" evidence="1">
    <location>
        <begin position="250"/>
        <end position="292"/>
    </location>
</feature>
<evidence type="ECO:0000256" key="1">
    <source>
        <dbReference type="SAM" id="MobiDB-lite"/>
    </source>
</evidence>
<organism evidence="2 3">
    <name type="scientific">Aristolochia fimbriata</name>
    <name type="common">White veined hardy Dutchman's pipe vine</name>
    <dbReference type="NCBI Taxonomy" id="158543"/>
    <lineage>
        <taxon>Eukaryota</taxon>
        <taxon>Viridiplantae</taxon>
        <taxon>Streptophyta</taxon>
        <taxon>Embryophyta</taxon>
        <taxon>Tracheophyta</taxon>
        <taxon>Spermatophyta</taxon>
        <taxon>Magnoliopsida</taxon>
        <taxon>Magnoliidae</taxon>
        <taxon>Piperales</taxon>
        <taxon>Aristolochiaceae</taxon>
        <taxon>Aristolochia</taxon>
    </lineage>
</organism>
<protein>
    <submittedName>
        <fullName evidence="2">Uncharacterized protein</fullName>
    </submittedName>
</protein>
<name>A0AAV7FBB3_ARIFI</name>
<feature type="region of interest" description="Disordered" evidence="1">
    <location>
        <begin position="1"/>
        <end position="23"/>
    </location>
</feature>
<feature type="compositionally biased region" description="Basic and acidic residues" evidence="1">
    <location>
        <begin position="273"/>
        <end position="284"/>
    </location>
</feature>
<dbReference type="AlphaFoldDB" id="A0AAV7FBB3"/>
<feature type="compositionally biased region" description="Basic residues" evidence="1">
    <location>
        <begin position="172"/>
        <end position="194"/>
    </location>
</feature>
<reference evidence="2 3" key="1">
    <citation type="submission" date="2021-07" db="EMBL/GenBank/DDBJ databases">
        <title>The Aristolochia fimbriata genome: insights into angiosperm evolution, floral development and chemical biosynthesis.</title>
        <authorList>
            <person name="Jiao Y."/>
        </authorList>
    </citation>
    <scope>NUCLEOTIDE SEQUENCE [LARGE SCALE GENOMIC DNA]</scope>
    <source>
        <strain evidence="2">IBCAS-2021</strain>
        <tissue evidence="2">Leaf</tissue>
    </source>
</reference>
<gene>
    <name evidence="2" type="ORF">H6P81_001854</name>
</gene>
<proteinExistence type="predicted"/>
<evidence type="ECO:0000313" key="3">
    <source>
        <dbReference type="Proteomes" id="UP000825729"/>
    </source>
</evidence>
<sequence length="344" mass="37899">MTRMSPLDLRVATPHHPLEPGPHVHELPPASAAVRDHPGPDGHRLHGLEHVGVALPARAADGVAALPPVAVHGPHRLAEEPPGGCAVAAGAAPLALEGDPDEAGGHLLDEGAGRGGELEEEGRVGPGIVLDREADVALAVAEERPGDAAAQVGGRPRRRLRRQCQPPAPGEHHHRRRQRQRQQRRHQRTQHRAHAAASSALLRRLRPRLHEWPHVDVEVLHGVRGGRHPHRTGLEDFPAVALPESRLFRHRNHEDEEKQAKKGNNVYEMGNGSDRERKEQRGEGGRLATPDSRGVRYDGCARKAKHRINIYMLKASAHRQCLSAAELNLELHQCRHFKIITYWA</sequence>
<dbReference type="Proteomes" id="UP000825729">
    <property type="component" value="Unassembled WGS sequence"/>
</dbReference>
<dbReference type="EMBL" id="JAINDJ010000002">
    <property type="protein sequence ID" value="KAG9457346.1"/>
    <property type="molecule type" value="Genomic_DNA"/>
</dbReference>
<comment type="caution">
    <text evidence="2">The sequence shown here is derived from an EMBL/GenBank/DDBJ whole genome shotgun (WGS) entry which is preliminary data.</text>
</comment>